<accession>A0A556U1Q6</accession>
<gene>
    <name evidence="2" type="ORF">Baya_7332</name>
</gene>
<keyword evidence="1" id="KW-0472">Membrane</keyword>
<evidence type="ECO:0000256" key="1">
    <source>
        <dbReference type="SAM" id="Phobius"/>
    </source>
</evidence>
<dbReference type="EMBL" id="VCAZ01000038">
    <property type="protein sequence ID" value="TSL89843.1"/>
    <property type="molecule type" value="Genomic_DNA"/>
</dbReference>
<keyword evidence="1" id="KW-1133">Transmembrane helix</keyword>
<proteinExistence type="predicted"/>
<evidence type="ECO:0000313" key="3">
    <source>
        <dbReference type="Proteomes" id="UP000319801"/>
    </source>
</evidence>
<comment type="caution">
    <text evidence="2">The sequence shown here is derived from an EMBL/GenBank/DDBJ whole genome shotgun (WGS) entry which is preliminary data.</text>
</comment>
<evidence type="ECO:0000313" key="2">
    <source>
        <dbReference type="EMBL" id="TSL89843.1"/>
    </source>
</evidence>
<sequence length="160" mass="18014">MVAHPRQGYKSEEFIYKEQKGHRFEQRKGGLESLSIAGTYDENFKLLCKSYHPGAMKKAQLRTDFPPKGLWKAAMAVNYTFRMECNISENSDDERKNGTEGSLEEAREFFAIQCSLLLLLNYYASTPNKAFISATALGIKLIIIAALVAYADGCMKLLNL</sequence>
<reference evidence="2 3" key="1">
    <citation type="journal article" date="2019" name="Genome Biol. Evol.">
        <title>Whole-Genome Sequencing of the Giant Devil Catfish, Bagarius yarrelli.</title>
        <authorList>
            <person name="Jiang W."/>
            <person name="Lv Y."/>
            <person name="Cheng L."/>
            <person name="Yang K."/>
            <person name="Chao B."/>
            <person name="Wang X."/>
            <person name="Li Y."/>
            <person name="Pan X."/>
            <person name="You X."/>
            <person name="Zhang Y."/>
            <person name="Yang J."/>
            <person name="Li J."/>
            <person name="Zhang X."/>
            <person name="Liu S."/>
            <person name="Sun C."/>
            <person name="Yang J."/>
            <person name="Shi Q."/>
        </authorList>
    </citation>
    <scope>NUCLEOTIDE SEQUENCE [LARGE SCALE GENOMIC DNA]</scope>
    <source>
        <strain evidence="2">JWS20170419001</strain>
        <tissue evidence="2">Muscle</tissue>
    </source>
</reference>
<feature type="transmembrane region" description="Helical" evidence="1">
    <location>
        <begin position="130"/>
        <end position="151"/>
    </location>
</feature>
<keyword evidence="3" id="KW-1185">Reference proteome</keyword>
<dbReference type="Proteomes" id="UP000319801">
    <property type="component" value="Unassembled WGS sequence"/>
</dbReference>
<dbReference type="AlphaFoldDB" id="A0A556U1Q6"/>
<organism evidence="2 3">
    <name type="scientific">Bagarius yarrelli</name>
    <name type="common">Goonch</name>
    <name type="synonym">Bagrus yarrelli</name>
    <dbReference type="NCBI Taxonomy" id="175774"/>
    <lineage>
        <taxon>Eukaryota</taxon>
        <taxon>Metazoa</taxon>
        <taxon>Chordata</taxon>
        <taxon>Craniata</taxon>
        <taxon>Vertebrata</taxon>
        <taxon>Euteleostomi</taxon>
        <taxon>Actinopterygii</taxon>
        <taxon>Neopterygii</taxon>
        <taxon>Teleostei</taxon>
        <taxon>Ostariophysi</taxon>
        <taxon>Siluriformes</taxon>
        <taxon>Sisoridae</taxon>
        <taxon>Sisorinae</taxon>
        <taxon>Bagarius</taxon>
    </lineage>
</organism>
<name>A0A556U1Q6_BAGYA</name>
<keyword evidence="1" id="KW-0812">Transmembrane</keyword>
<protein>
    <submittedName>
        <fullName evidence="2">Uncharacterized protein</fullName>
    </submittedName>
</protein>